<evidence type="ECO:0000313" key="2">
    <source>
        <dbReference type="Proteomes" id="UP000002257"/>
    </source>
</evidence>
<evidence type="ECO:0000313" key="1">
    <source>
        <dbReference type="EMBL" id="ACK51334.1"/>
    </source>
</evidence>
<keyword evidence="2" id="KW-1185">Reference proteome</keyword>
<dbReference type="eggNOG" id="ENOG5034AEC">
    <property type="taxonomic scope" value="Bacteria"/>
</dbReference>
<protein>
    <submittedName>
        <fullName evidence="1">Uncharacterized protein</fullName>
    </submittedName>
</protein>
<name>B8EKG4_METSB</name>
<organism evidence="1 2">
    <name type="scientific">Methylocella silvestris (strain DSM 15510 / CIP 108128 / LMG 27833 / NCIMB 13906 / BL2)</name>
    <dbReference type="NCBI Taxonomy" id="395965"/>
    <lineage>
        <taxon>Bacteria</taxon>
        <taxon>Pseudomonadati</taxon>
        <taxon>Pseudomonadota</taxon>
        <taxon>Alphaproteobacteria</taxon>
        <taxon>Hyphomicrobiales</taxon>
        <taxon>Beijerinckiaceae</taxon>
        <taxon>Methylocella</taxon>
    </lineage>
</organism>
<dbReference type="EMBL" id="CP001280">
    <property type="protein sequence ID" value="ACK51334.1"/>
    <property type="molecule type" value="Genomic_DNA"/>
</dbReference>
<accession>B8EKG4</accession>
<gene>
    <name evidence="1" type="ordered locus">Msil_2404</name>
</gene>
<dbReference type="Proteomes" id="UP000002257">
    <property type="component" value="Chromosome"/>
</dbReference>
<proteinExistence type="predicted"/>
<dbReference type="STRING" id="395965.Msil_2404"/>
<sequence>MRRPTFYRSLSDKEKVLCEQVYKGSLPPYKYIGIGDGLGVGDRPWTDWGSGMSPDMLPDMLYELNLGDYASADLTTTQWTPYDGNVSDLLIHEMAHVWQYYYGYTVKASSLWASTLGSYDFKPGKAWDDYNAEQQASIVETWHKRGRKKSDELYPYIARIIHGGASPRLTKMTLAELKVDFFYLPDPPPNPTVIAVAPVDALLLPVLAKRYDPSDVAGFGGRVKRLEEIFRSLNELQAEALLARLSSRRSGDQVSITFHDHLSTPTRASLLHILRGISAPIRA</sequence>
<dbReference type="AlphaFoldDB" id="B8EKG4"/>
<dbReference type="HOGENOM" id="CLU_982852_0_0_5"/>
<dbReference type="KEGG" id="msl:Msil_2404"/>
<reference evidence="1 2" key="1">
    <citation type="journal article" date="2010" name="J. Bacteriol.">
        <title>Complete genome sequence of the aerobic facultative methanotroph Methylocella silvestris BL2.</title>
        <authorList>
            <person name="Chen Y."/>
            <person name="Crombie A."/>
            <person name="Rahman M.T."/>
            <person name="Dedysh S.N."/>
            <person name="Liesack W."/>
            <person name="Stott M.B."/>
            <person name="Alam M."/>
            <person name="Theisen A.R."/>
            <person name="Murrell J.C."/>
            <person name="Dunfield P.F."/>
        </authorList>
    </citation>
    <scope>NUCLEOTIDE SEQUENCE [LARGE SCALE GENOMIC DNA]</scope>
    <source>
        <strain evidence="2">DSM 15510 / CIP 108128 / LMG 27833 / NCIMB 13906 / BL2</strain>
    </source>
</reference>